<feature type="binding site" evidence="3">
    <location>
        <position position="217"/>
    </location>
    <ligand>
        <name>NADP(+)</name>
        <dbReference type="ChEBI" id="CHEBI:58349"/>
    </ligand>
</feature>
<gene>
    <name evidence="3" type="primary">aroE</name>
    <name evidence="5" type="ORF">IAD32_05480</name>
</gene>
<comment type="subunit">
    <text evidence="3">Homodimer.</text>
</comment>
<dbReference type="EMBL" id="DVFW01000026">
    <property type="protein sequence ID" value="HIQ80722.1"/>
    <property type="molecule type" value="Genomic_DNA"/>
</dbReference>
<dbReference type="GO" id="GO:0009073">
    <property type="term" value="P:aromatic amino acid family biosynthetic process"/>
    <property type="evidence" value="ECO:0007669"/>
    <property type="project" value="UniProtKB-KW"/>
</dbReference>
<reference evidence="5" key="2">
    <citation type="journal article" date="2021" name="PeerJ">
        <title>Extensive microbial diversity within the chicken gut microbiome revealed by metagenomics and culture.</title>
        <authorList>
            <person name="Gilroy R."/>
            <person name="Ravi A."/>
            <person name="Getino M."/>
            <person name="Pursley I."/>
            <person name="Horton D.L."/>
            <person name="Alikhan N.F."/>
            <person name="Baker D."/>
            <person name="Gharbi K."/>
            <person name="Hall N."/>
            <person name="Watson M."/>
            <person name="Adriaenssens E.M."/>
            <person name="Foster-Nyarko E."/>
            <person name="Jarju S."/>
            <person name="Secka A."/>
            <person name="Antonio M."/>
            <person name="Oren A."/>
            <person name="Chaudhuri R.R."/>
            <person name="La Ragione R."/>
            <person name="Hildebrand F."/>
            <person name="Pallen M.J."/>
        </authorList>
    </citation>
    <scope>NUCLEOTIDE SEQUENCE</scope>
    <source>
        <strain evidence="5">ChiSjej1B19-3389</strain>
    </source>
</reference>
<evidence type="ECO:0000256" key="1">
    <source>
        <dbReference type="ARBA" id="ARBA00004871"/>
    </source>
</evidence>
<dbReference type="GO" id="GO:0008652">
    <property type="term" value="P:amino acid biosynthetic process"/>
    <property type="evidence" value="ECO:0007669"/>
    <property type="project" value="UniProtKB-KW"/>
</dbReference>
<dbReference type="Gene3D" id="3.40.50.720">
    <property type="entry name" value="NAD(P)-binding Rossmann-like Domain"/>
    <property type="match status" value="1"/>
</dbReference>
<keyword evidence="3" id="KW-0028">Amino-acid biosynthesis</keyword>
<keyword evidence="3" id="KW-0560">Oxidoreductase</keyword>
<evidence type="ECO:0000313" key="6">
    <source>
        <dbReference type="Proteomes" id="UP000886787"/>
    </source>
</evidence>
<comment type="caution">
    <text evidence="5">The sequence shown here is derived from an EMBL/GenBank/DDBJ whole genome shotgun (WGS) entry which is preliminary data.</text>
</comment>
<dbReference type="InterPro" id="IPR046346">
    <property type="entry name" value="Aminoacid_DH-like_N_sf"/>
</dbReference>
<comment type="function">
    <text evidence="3">Involved in the biosynthesis of the chorismate, which leads to the biosynthesis of aromatic amino acids. Catalyzes the reversible NADPH linked reduction of 3-dehydroshikimate (DHSA) to yield shikimate (SA).</text>
</comment>
<dbReference type="Pfam" id="PF08501">
    <property type="entry name" value="Shikimate_dh_N"/>
    <property type="match status" value="1"/>
</dbReference>
<dbReference type="HAMAP" id="MF_00222">
    <property type="entry name" value="Shikimate_DH_AroE"/>
    <property type="match status" value="1"/>
</dbReference>
<evidence type="ECO:0000256" key="2">
    <source>
        <dbReference type="ARBA" id="ARBA00023141"/>
    </source>
</evidence>
<dbReference type="Gene3D" id="3.40.50.10860">
    <property type="entry name" value="Leucine Dehydrogenase, chain A, domain 1"/>
    <property type="match status" value="1"/>
</dbReference>
<dbReference type="Proteomes" id="UP000886787">
    <property type="component" value="Unassembled WGS sequence"/>
</dbReference>
<feature type="binding site" evidence="3">
    <location>
        <position position="62"/>
    </location>
    <ligand>
        <name>shikimate</name>
        <dbReference type="ChEBI" id="CHEBI:36208"/>
    </ligand>
</feature>
<dbReference type="AlphaFoldDB" id="A0A9D1CUB2"/>
<name>A0A9D1CUB2_9FIRM</name>
<feature type="binding site" evidence="3">
    <location>
        <position position="87"/>
    </location>
    <ligand>
        <name>shikimate</name>
        <dbReference type="ChEBI" id="CHEBI:36208"/>
    </ligand>
</feature>
<dbReference type="PANTHER" id="PTHR21089:SF1">
    <property type="entry name" value="BIFUNCTIONAL 3-DEHYDROQUINATE DEHYDRATASE_SHIKIMATE DEHYDROGENASE, CHLOROPLASTIC"/>
    <property type="match status" value="1"/>
</dbReference>
<feature type="binding site" evidence="3">
    <location>
        <position position="247"/>
    </location>
    <ligand>
        <name>shikimate</name>
        <dbReference type="ChEBI" id="CHEBI:36208"/>
    </ligand>
</feature>
<feature type="active site" description="Proton acceptor" evidence="3">
    <location>
        <position position="66"/>
    </location>
</feature>
<dbReference type="GO" id="GO:0019632">
    <property type="term" value="P:shikimate metabolic process"/>
    <property type="evidence" value="ECO:0007669"/>
    <property type="project" value="TreeGrafter"/>
</dbReference>
<dbReference type="SUPFAM" id="SSF51735">
    <property type="entry name" value="NAD(P)-binding Rossmann-fold domains"/>
    <property type="match status" value="1"/>
</dbReference>
<feature type="binding site" evidence="3">
    <location>
        <position position="240"/>
    </location>
    <ligand>
        <name>NADP(+)</name>
        <dbReference type="ChEBI" id="CHEBI:58349"/>
    </ligand>
</feature>
<keyword evidence="2 3" id="KW-0057">Aromatic amino acid biosynthesis</keyword>
<comment type="similarity">
    <text evidence="3">Belongs to the shikimate dehydrogenase family.</text>
</comment>
<proteinExistence type="inferred from homology"/>
<protein>
    <recommendedName>
        <fullName evidence="3">Shikimate dehydrogenase (NADP(+))</fullName>
        <shortName evidence="3">SDH</shortName>
        <ecNumber evidence="3">1.1.1.25</ecNumber>
    </recommendedName>
</protein>
<keyword evidence="3" id="KW-0521">NADP</keyword>
<feature type="binding site" evidence="3">
    <location>
        <position position="101"/>
    </location>
    <ligand>
        <name>shikimate</name>
        <dbReference type="ChEBI" id="CHEBI:36208"/>
    </ligand>
</feature>
<dbReference type="InterPro" id="IPR036291">
    <property type="entry name" value="NAD(P)-bd_dom_sf"/>
</dbReference>
<comment type="pathway">
    <text evidence="1 3">Metabolic intermediate biosynthesis; chorismate biosynthesis; chorismate from D-erythrose 4-phosphate and phosphoenolpyruvate: step 4/7.</text>
</comment>
<dbReference type="InterPro" id="IPR013708">
    <property type="entry name" value="Shikimate_DH-bd_N"/>
</dbReference>
<dbReference type="SUPFAM" id="SSF53223">
    <property type="entry name" value="Aminoacid dehydrogenase-like, N-terminal domain"/>
    <property type="match status" value="1"/>
</dbReference>
<sequence length="280" mass="30157">MSKKAYAVIGHPIGHTMSPFIHTRLFALSGIDAQYSVLDIAPQELTQSYQTVLRKLDGYNITIPHKQGIIRYLDKLDKKAALYGSVNTVANGEIAQGYTTDPDGFLKALSSAEIPLKGRVVILGTGGVARTMAYEAALAGCDLTIAIRPDDLNMAAALAGELMTRIHSAHLSTCLLDRIEGNIDLLVNATPVGMYPNTDACPVTDQVLANCSHVFDAVYNPLETLLLKKARANGAKALGGMSMLVWQAAVSHQIWHNAQYDAGDIEKLCLDSAKAMKNTF</sequence>
<evidence type="ECO:0000256" key="3">
    <source>
        <dbReference type="HAMAP-Rule" id="MF_00222"/>
    </source>
</evidence>
<organism evidence="5 6">
    <name type="scientific">Candidatus Scatavimonas merdigallinarum</name>
    <dbReference type="NCBI Taxonomy" id="2840914"/>
    <lineage>
        <taxon>Bacteria</taxon>
        <taxon>Bacillati</taxon>
        <taxon>Bacillota</taxon>
        <taxon>Clostridia</taxon>
        <taxon>Eubacteriales</taxon>
        <taxon>Oscillospiraceae</taxon>
        <taxon>Oscillospiraceae incertae sedis</taxon>
        <taxon>Candidatus Scatavimonas</taxon>
    </lineage>
</organism>
<dbReference type="GO" id="GO:0009423">
    <property type="term" value="P:chorismate biosynthetic process"/>
    <property type="evidence" value="ECO:0007669"/>
    <property type="project" value="UniProtKB-UniRule"/>
</dbReference>
<dbReference type="EC" id="1.1.1.25" evidence="3"/>
<feature type="binding site" evidence="3">
    <location>
        <begin position="16"/>
        <end position="18"/>
    </location>
    <ligand>
        <name>shikimate</name>
        <dbReference type="ChEBI" id="CHEBI:36208"/>
    </ligand>
</feature>
<dbReference type="InterPro" id="IPR022893">
    <property type="entry name" value="Shikimate_DH_fam"/>
</dbReference>
<feature type="binding site" evidence="3">
    <location>
        <position position="219"/>
    </location>
    <ligand>
        <name>shikimate</name>
        <dbReference type="ChEBI" id="CHEBI:36208"/>
    </ligand>
</feature>
<evidence type="ECO:0000313" key="5">
    <source>
        <dbReference type="EMBL" id="HIQ80722.1"/>
    </source>
</evidence>
<evidence type="ECO:0000259" key="4">
    <source>
        <dbReference type="Pfam" id="PF08501"/>
    </source>
</evidence>
<dbReference type="PANTHER" id="PTHR21089">
    <property type="entry name" value="SHIKIMATE DEHYDROGENASE"/>
    <property type="match status" value="1"/>
</dbReference>
<comment type="catalytic activity">
    <reaction evidence="3">
        <text>shikimate + NADP(+) = 3-dehydroshikimate + NADPH + H(+)</text>
        <dbReference type="Rhea" id="RHEA:17737"/>
        <dbReference type="ChEBI" id="CHEBI:15378"/>
        <dbReference type="ChEBI" id="CHEBI:16630"/>
        <dbReference type="ChEBI" id="CHEBI:36208"/>
        <dbReference type="ChEBI" id="CHEBI:57783"/>
        <dbReference type="ChEBI" id="CHEBI:58349"/>
        <dbReference type="EC" id="1.1.1.25"/>
    </reaction>
</comment>
<dbReference type="GO" id="GO:0004764">
    <property type="term" value="F:shikimate 3-dehydrogenase (NADP+) activity"/>
    <property type="evidence" value="ECO:0007669"/>
    <property type="project" value="UniProtKB-UniRule"/>
</dbReference>
<dbReference type="CDD" id="cd01065">
    <property type="entry name" value="NAD_bind_Shikimate_DH"/>
    <property type="match status" value="1"/>
</dbReference>
<feature type="domain" description="Shikimate dehydrogenase substrate binding N-terminal" evidence="4">
    <location>
        <begin position="8"/>
        <end position="89"/>
    </location>
</feature>
<reference evidence="5" key="1">
    <citation type="submission" date="2020-10" db="EMBL/GenBank/DDBJ databases">
        <authorList>
            <person name="Gilroy R."/>
        </authorList>
    </citation>
    <scope>NUCLEOTIDE SEQUENCE</scope>
    <source>
        <strain evidence="5">ChiSjej1B19-3389</strain>
    </source>
</reference>
<comment type="caution">
    <text evidence="3">Lacks conserved residue(s) required for the propagation of feature annotation.</text>
</comment>
<accession>A0A9D1CUB2</accession>